<organism evidence="3 4">
    <name type="scientific">Clostridium cavendishii DSM 21758</name>
    <dbReference type="NCBI Taxonomy" id="1121302"/>
    <lineage>
        <taxon>Bacteria</taxon>
        <taxon>Bacillati</taxon>
        <taxon>Bacillota</taxon>
        <taxon>Clostridia</taxon>
        <taxon>Eubacteriales</taxon>
        <taxon>Clostridiaceae</taxon>
        <taxon>Clostridium</taxon>
    </lineage>
</organism>
<evidence type="ECO:0000313" key="3">
    <source>
        <dbReference type="EMBL" id="SHK83374.1"/>
    </source>
</evidence>
<gene>
    <name evidence="3" type="ORF">SAMN02745163_04542</name>
</gene>
<dbReference type="InterPro" id="IPR052745">
    <property type="entry name" value="G3P_Oxidase/Oxidoreductase"/>
</dbReference>
<evidence type="ECO:0000313" key="4">
    <source>
        <dbReference type="Proteomes" id="UP000184310"/>
    </source>
</evidence>
<protein>
    <submittedName>
        <fullName evidence="3">L-2-hydroxyglutarate oxidase LhgO</fullName>
    </submittedName>
</protein>
<dbReference type="Proteomes" id="UP000184310">
    <property type="component" value="Unassembled WGS sequence"/>
</dbReference>
<dbReference type="SUPFAM" id="SSF51905">
    <property type="entry name" value="FAD/NAD(P)-binding domain"/>
    <property type="match status" value="1"/>
</dbReference>
<proteinExistence type="predicted"/>
<dbReference type="CDD" id="cd19946">
    <property type="entry name" value="GlpA-like_Fer2_BFD-like"/>
    <property type="match status" value="1"/>
</dbReference>
<keyword evidence="4" id="KW-1185">Reference proteome</keyword>
<sequence length="464" mass="52083">MDYDVLVLGGGIIGCAVAYELSKYNLNIAVIEKDFDIADDISFANTAIVYDGVEAKDDLMSRLEHMGNGMLEDITKKFNVPFKRIGSLRIAETEESIKKIEAMYNVAKSRGIENIHLIDDKDIYDIEPNLKSNVKKAIYSTNTAVVRPYDLAIAYGEVAFDNGVSFRLEEIVIDIQRIAKGFKVTTNKNKFTCRVVINTIPGDNYTIDNNKVNIDKQGKTVHYLLVEDKSNDKLTNIVTKVNAGEGFIIQTPTLNGQTLIGVNSKECLNFNGVIKKSSELMPEIDRKNIDNIFYDDYNKEGMIIDDSQIEKGYIKVTGKHYAEVTIAPAISNLICETIVENLNCALDKNFVDKRRDSYRFKSLSKKERNDLISLDDRYGKIVCLCNQVSEGEIVDCIRRPLGARTVEGVKRRTGATFGKCHGSYCISKIINILARETGKKPTEIVEDSKNSKVLVSRIKEFNEV</sequence>
<dbReference type="STRING" id="1121302.SAMN02745163_04542"/>
<evidence type="ECO:0000259" key="1">
    <source>
        <dbReference type="Pfam" id="PF01266"/>
    </source>
</evidence>
<dbReference type="AlphaFoldDB" id="A0A1M6VPU7"/>
<dbReference type="OrthoDB" id="9794226at2"/>
<feature type="domain" description="FAD dependent oxidoreductase" evidence="1">
    <location>
        <begin position="4"/>
        <end position="334"/>
    </location>
</feature>
<dbReference type="EMBL" id="FQZB01000033">
    <property type="protein sequence ID" value="SHK83374.1"/>
    <property type="molecule type" value="Genomic_DNA"/>
</dbReference>
<dbReference type="Gene3D" id="3.30.9.10">
    <property type="entry name" value="D-Amino Acid Oxidase, subunit A, domain 2"/>
    <property type="match status" value="1"/>
</dbReference>
<dbReference type="InterPro" id="IPR036188">
    <property type="entry name" value="FAD/NAD-bd_sf"/>
</dbReference>
<dbReference type="RefSeq" id="WP_072993885.1">
    <property type="nucleotide sequence ID" value="NZ_FQZB01000033.1"/>
</dbReference>
<name>A0A1M6VPU7_9CLOT</name>
<evidence type="ECO:0000259" key="2">
    <source>
        <dbReference type="Pfam" id="PF04324"/>
    </source>
</evidence>
<dbReference type="Pfam" id="PF04324">
    <property type="entry name" value="Fer2_BFD"/>
    <property type="match status" value="1"/>
</dbReference>
<dbReference type="InterPro" id="IPR006076">
    <property type="entry name" value="FAD-dep_OxRdtase"/>
</dbReference>
<accession>A0A1M6VPU7</accession>
<dbReference type="PANTHER" id="PTHR42720">
    <property type="entry name" value="GLYCEROL-3-PHOSPHATE DEHYDROGENASE"/>
    <property type="match status" value="1"/>
</dbReference>
<dbReference type="InterPro" id="IPR007419">
    <property type="entry name" value="BFD-like_2Fe2S-bd_dom"/>
</dbReference>
<dbReference type="Pfam" id="PF01266">
    <property type="entry name" value="DAO"/>
    <property type="match status" value="1"/>
</dbReference>
<dbReference type="PANTHER" id="PTHR42720:SF1">
    <property type="entry name" value="GLYCEROL 3-PHOSPHATE OXIDASE"/>
    <property type="match status" value="1"/>
</dbReference>
<dbReference type="InterPro" id="IPR041854">
    <property type="entry name" value="BFD-like_2Fe2S-bd_dom_sf"/>
</dbReference>
<dbReference type="Gene3D" id="1.10.10.1100">
    <property type="entry name" value="BFD-like [2Fe-2S]-binding domain"/>
    <property type="match status" value="1"/>
</dbReference>
<feature type="domain" description="BFD-like [2Fe-2S]-binding" evidence="2">
    <location>
        <begin position="381"/>
        <end position="434"/>
    </location>
</feature>
<reference evidence="3 4" key="1">
    <citation type="submission" date="2016-11" db="EMBL/GenBank/DDBJ databases">
        <authorList>
            <person name="Jaros S."/>
            <person name="Januszkiewicz K."/>
            <person name="Wedrychowicz H."/>
        </authorList>
    </citation>
    <scope>NUCLEOTIDE SEQUENCE [LARGE SCALE GENOMIC DNA]</scope>
    <source>
        <strain evidence="3 4">DSM 21758</strain>
    </source>
</reference>
<dbReference type="Gene3D" id="3.50.50.60">
    <property type="entry name" value="FAD/NAD(P)-binding domain"/>
    <property type="match status" value="1"/>
</dbReference>